<evidence type="ECO:0000313" key="3">
    <source>
        <dbReference type="Proteomes" id="UP000029120"/>
    </source>
</evidence>
<dbReference type="Proteomes" id="UP000029120">
    <property type="component" value="Chromosome 2"/>
</dbReference>
<dbReference type="AlphaFoldDB" id="A0A087HHY2"/>
<sequence>MSSESSVSVKLDRKRVRCDSNVTLAHASDHRHDASIPVGVPLAGPSDRRSSDASYPEVELPEHRLEIVPPHETGPSVSRPGLKDSTEDGSSYVRPENNLRSSDPSDRVETDEGTSGGDKGSLVNFRTAPHKSPGPGLGHGIKLNDCNDVASSMSLSMVYSLSPAGGWDGIAIRNPEANDRPWSPPVRVHVCVRVLHQERRALLSDAEAVASILPSTTDSRFAVDAQLDPYSDGCGGVSC</sequence>
<accession>A0A087HHY2</accession>
<protein>
    <submittedName>
        <fullName evidence="2">Uncharacterized protein</fullName>
    </submittedName>
</protein>
<dbReference type="Gramene" id="KFK41734">
    <property type="protein sequence ID" value="KFK41734"/>
    <property type="gene ID" value="AALP_AA2G165600"/>
</dbReference>
<dbReference type="EMBL" id="CM002870">
    <property type="protein sequence ID" value="KFK41734.1"/>
    <property type="molecule type" value="Genomic_DNA"/>
</dbReference>
<gene>
    <name evidence="2" type="ordered locus">AALP_Aa2g165600</name>
</gene>
<proteinExistence type="predicted"/>
<evidence type="ECO:0000313" key="2">
    <source>
        <dbReference type="EMBL" id="KFK41734.1"/>
    </source>
</evidence>
<feature type="region of interest" description="Disordered" evidence="1">
    <location>
        <begin position="23"/>
        <end position="139"/>
    </location>
</feature>
<organism evidence="2 3">
    <name type="scientific">Arabis alpina</name>
    <name type="common">Alpine rock-cress</name>
    <dbReference type="NCBI Taxonomy" id="50452"/>
    <lineage>
        <taxon>Eukaryota</taxon>
        <taxon>Viridiplantae</taxon>
        <taxon>Streptophyta</taxon>
        <taxon>Embryophyta</taxon>
        <taxon>Tracheophyta</taxon>
        <taxon>Spermatophyta</taxon>
        <taxon>Magnoliopsida</taxon>
        <taxon>eudicotyledons</taxon>
        <taxon>Gunneridae</taxon>
        <taxon>Pentapetalae</taxon>
        <taxon>rosids</taxon>
        <taxon>malvids</taxon>
        <taxon>Brassicales</taxon>
        <taxon>Brassicaceae</taxon>
        <taxon>Arabideae</taxon>
        <taxon>Arabis</taxon>
    </lineage>
</organism>
<name>A0A087HHY2_ARAAL</name>
<keyword evidence="3" id="KW-1185">Reference proteome</keyword>
<evidence type="ECO:0000256" key="1">
    <source>
        <dbReference type="SAM" id="MobiDB-lite"/>
    </source>
</evidence>
<reference evidence="3" key="1">
    <citation type="journal article" date="2015" name="Nat. Plants">
        <title>Genome expansion of Arabis alpina linked with retrotransposition and reduced symmetric DNA methylation.</title>
        <authorList>
            <person name="Willing E.M."/>
            <person name="Rawat V."/>
            <person name="Mandakova T."/>
            <person name="Maumus F."/>
            <person name="James G.V."/>
            <person name="Nordstroem K.J."/>
            <person name="Becker C."/>
            <person name="Warthmann N."/>
            <person name="Chica C."/>
            <person name="Szarzynska B."/>
            <person name="Zytnicki M."/>
            <person name="Albani M.C."/>
            <person name="Kiefer C."/>
            <person name="Bergonzi S."/>
            <person name="Castaings L."/>
            <person name="Mateos J.L."/>
            <person name="Berns M.C."/>
            <person name="Bujdoso N."/>
            <person name="Piofczyk T."/>
            <person name="de Lorenzo L."/>
            <person name="Barrero-Sicilia C."/>
            <person name="Mateos I."/>
            <person name="Piednoel M."/>
            <person name="Hagmann J."/>
            <person name="Chen-Min-Tao R."/>
            <person name="Iglesias-Fernandez R."/>
            <person name="Schuster S.C."/>
            <person name="Alonso-Blanco C."/>
            <person name="Roudier F."/>
            <person name="Carbonero P."/>
            <person name="Paz-Ares J."/>
            <person name="Davis S.J."/>
            <person name="Pecinka A."/>
            <person name="Quesneville H."/>
            <person name="Colot V."/>
            <person name="Lysak M.A."/>
            <person name="Weigel D."/>
            <person name="Coupland G."/>
            <person name="Schneeberger K."/>
        </authorList>
    </citation>
    <scope>NUCLEOTIDE SEQUENCE [LARGE SCALE GENOMIC DNA]</scope>
    <source>
        <strain evidence="3">cv. Pajares</strain>
    </source>
</reference>